<dbReference type="EMBL" id="CAJNDS010002194">
    <property type="protein sequence ID" value="CAE7367088.1"/>
    <property type="molecule type" value="Genomic_DNA"/>
</dbReference>
<proteinExistence type="predicted"/>
<sequence length="619" mass="70130">MRAAHTAVWIWDPVDASAVFHHPQEIPEGNEELSKERFMDRMVGARLNKLSKATLLDQKGPIAMVSREDGSSHEVPTGRMLPYYEGLLVLQELEAKDDPKVTWFNDRYRNTLNQERKKHKKLHGTLYVEKKLMSTCVTGKGFLDADDKSHDYRRTNVKETDNVSDGEEVAPPNGFWQISDITGYMPPWEAFCHERGGFYQDFYQVQWKKPLNKADHAKVENRGDEPGSTWEPDDCIPPCLDGLRLREKGKWLKRKREQEQKESNGDSQGAAAAKSKRPRNEGSPKLLDGGSPPEVEKPPPPPPKMGRYRRNGTPLIQDMFRLKRGHDFDPPKINNPDVRTGWPKKAEDYPPGYGCADPPGLCSANCDCMDDQRAQKSWETSKNWLEDGKRHTDATMALDMLSAQSRFVRRRGQVTKCCYFETNQTSFGDQTHTKAALTLAKEFEDSVKAVLKEIPISVLEENGDSVRIPCSALLKPSEDYAPVQFQLSQTSTARQWLSLGEEDGRLSLIGQGPPSRPAPFRVEFVHPEGMTAVVDCMVTDTAQRPWLESSAAIAQRFLDVTHCPLSRNARIVLQEHLGKIYNFEAKRAKEISLGRWLNFADLIIRMLRTTAMAHVVKSE</sequence>
<feature type="region of interest" description="Disordered" evidence="1">
    <location>
        <begin position="253"/>
        <end position="311"/>
    </location>
</feature>
<comment type="caution">
    <text evidence="2">The sequence shown here is derived from an EMBL/GenBank/DDBJ whole genome shotgun (WGS) entry which is preliminary data.</text>
</comment>
<evidence type="ECO:0000313" key="2">
    <source>
        <dbReference type="EMBL" id="CAE7367088.1"/>
    </source>
</evidence>
<name>A0A812PRA5_9DINO</name>
<accession>A0A812PRA5</accession>
<feature type="non-terminal residue" evidence="2">
    <location>
        <position position="619"/>
    </location>
</feature>
<organism evidence="2 3">
    <name type="scientific">Symbiodinium natans</name>
    <dbReference type="NCBI Taxonomy" id="878477"/>
    <lineage>
        <taxon>Eukaryota</taxon>
        <taxon>Sar</taxon>
        <taxon>Alveolata</taxon>
        <taxon>Dinophyceae</taxon>
        <taxon>Suessiales</taxon>
        <taxon>Symbiodiniaceae</taxon>
        <taxon>Symbiodinium</taxon>
    </lineage>
</organism>
<protein>
    <submittedName>
        <fullName evidence="2">Uncharacterized protein</fullName>
    </submittedName>
</protein>
<evidence type="ECO:0000313" key="3">
    <source>
        <dbReference type="Proteomes" id="UP000604046"/>
    </source>
</evidence>
<dbReference type="Proteomes" id="UP000604046">
    <property type="component" value="Unassembled WGS sequence"/>
</dbReference>
<dbReference type="AlphaFoldDB" id="A0A812PRA5"/>
<reference evidence="2" key="1">
    <citation type="submission" date="2021-02" db="EMBL/GenBank/DDBJ databases">
        <authorList>
            <person name="Dougan E. K."/>
            <person name="Rhodes N."/>
            <person name="Thang M."/>
            <person name="Chan C."/>
        </authorList>
    </citation>
    <scope>NUCLEOTIDE SEQUENCE</scope>
</reference>
<dbReference type="OrthoDB" id="407937at2759"/>
<feature type="compositionally biased region" description="Basic and acidic residues" evidence="1">
    <location>
        <begin position="253"/>
        <end position="264"/>
    </location>
</feature>
<keyword evidence="3" id="KW-1185">Reference proteome</keyword>
<gene>
    <name evidence="2" type="ORF">SNAT2548_LOCUS19949</name>
</gene>
<evidence type="ECO:0000256" key="1">
    <source>
        <dbReference type="SAM" id="MobiDB-lite"/>
    </source>
</evidence>